<sequence>MERFLAGLTPQGRQRLVIGGIILPISLFTGIILSRRGTSQRSQDVAVEILARERLGMEVGVKLSRDERRRLERERLDILVKLDKIQQQKEALGIADGPMLPDEAEAER</sequence>
<organism evidence="4 9">
    <name type="scientific">Cafeteria roenbergensis</name>
    <name type="common">Marine flagellate</name>
    <dbReference type="NCBI Taxonomy" id="33653"/>
    <lineage>
        <taxon>Eukaryota</taxon>
        <taxon>Sar</taxon>
        <taxon>Stramenopiles</taxon>
        <taxon>Bigyra</taxon>
        <taxon>Opalozoa</taxon>
        <taxon>Bicosoecida</taxon>
        <taxon>Cafeteriaceae</taxon>
        <taxon>Cafeteria</taxon>
    </lineage>
</organism>
<feature type="transmembrane region" description="Helical" evidence="1">
    <location>
        <begin position="16"/>
        <end position="33"/>
    </location>
</feature>
<evidence type="ECO:0000313" key="6">
    <source>
        <dbReference type="Proteomes" id="UP000322899"/>
    </source>
</evidence>
<evidence type="ECO:0000313" key="7">
    <source>
        <dbReference type="Proteomes" id="UP000323011"/>
    </source>
</evidence>
<protein>
    <submittedName>
        <fullName evidence="4">Uncharacterized protein</fullName>
    </submittedName>
</protein>
<comment type="caution">
    <text evidence="4">The sequence shown here is derived from an EMBL/GenBank/DDBJ whole genome shotgun (WGS) entry which is preliminary data.</text>
</comment>
<evidence type="ECO:0000313" key="2">
    <source>
        <dbReference type="EMBL" id="KAA0150626.1"/>
    </source>
</evidence>
<evidence type="ECO:0000313" key="5">
    <source>
        <dbReference type="EMBL" id="KAA0175898.1"/>
    </source>
</evidence>
<evidence type="ECO:0000256" key="1">
    <source>
        <dbReference type="SAM" id="Phobius"/>
    </source>
</evidence>
<keyword evidence="1" id="KW-0812">Transmembrane</keyword>
<name>A0A5A8D7L5_CAFRO</name>
<keyword evidence="1" id="KW-0472">Membrane</keyword>
<dbReference type="AlphaFoldDB" id="A0A5A8D7L5"/>
<evidence type="ECO:0000313" key="4">
    <source>
        <dbReference type="EMBL" id="KAA0160617.1"/>
    </source>
</evidence>
<dbReference type="Proteomes" id="UP000323011">
    <property type="component" value="Unassembled WGS sequence"/>
</dbReference>
<dbReference type="EMBL" id="VLTN01000033">
    <property type="protein sequence ID" value="KAA0150626.1"/>
    <property type="molecule type" value="Genomic_DNA"/>
</dbReference>
<dbReference type="EMBL" id="VLTM01000042">
    <property type="protein sequence ID" value="KAA0160617.1"/>
    <property type="molecule type" value="Genomic_DNA"/>
</dbReference>
<evidence type="ECO:0000313" key="9">
    <source>
        <dbReference type="Proteomes" id="UP000325113"/>
    </source>
</evidence>
<gene>
    <name evidence="5" type="ORF">FNF27_02619</name>
    <name evidence="3" type="ORF">FNF28_05477</name>
    <name evidence="2" type="ORF">FNF29_05201</name>
    <name evidence="4" type="ORF">FNF31_04168</name>
</gene>
<dbReference type="Proteomes" id="UP000324907">
    <property type="component" value="Unassembled WGS sequence"/>
</dbReference>
<dbReference type="EMBL" id="VLTO01000011">
    <property type="protein sequence ID" value="KAA0175898.1"/>
    <property type="molecule type" value="Genomic_DNA"/>
</dbReference>
<proteinExistence type="predicted"/>
<evidence type="ECO:0000313" key="3">
    <source>
        <dbReference type="EMBL" id="KAA0160398.1"/>
    </source>
</evidence>
<dbReference type="Proteomes" id="UP000325113">
    <property type="component" value="Unassembled WGS sequence"/>
</dbReference>
<keyword evidence="1" id="KW-1133">Transmembrane helix</keyword>
<accession>A0A5A8D7L5</accession>
<evidence type="ECO:0000313" key="8">
    <source>
        <dbReference type="Proteomes" id="UP000324907"/>
    </source>
</evidence>
<dbReference type="EMBL" id="VLTL01000111">
    <property type="protein sequence ID" value="KAA0160398.1"/>
    <property type="molecule type" value="Genomic_DNA"/>
</dbReference>
<reference evidence="6 7" key="1">
    <citation type="submission" date="2019-07" db="EMBL/GenBank/DDBJ databases">
        <title>Genomes of Cafeteria roenbergensis.</title>
        <authorList>
            <person name="Fischer M.G."/>
            <person name="Hackl T."/>
            <person name="Roman M."/>
        </authorList>
    </citation>
    <scope>NUCLEOTIDE SEQUENCE [LARGE SCALE GENOMIC DNA]</scope>
    <source>
        <strain evidence="2 7">BVI</strain>
        <strain evidence="4 9">Cflag</strain>
        <strain evidence="5 6">E4-10P</strain>
        <strain evidence="3 8">RCC970-E3</strain>
    </source>
</reference>
<keyword evidence="7" id="KW-1185">Reference proteome</keyword>
<dbReference type="Proteomes" id="UP000322899">
    <property type="component" value="Unassembled WGS sequence"/>
</dbReference>